<proteinExistence type="predicted"/>
<feature type="region of interest" description="Disordered" evidence="1">
    <location>
        <begin position="34"/>
        <end position="92"/>
    </location>
</feature>
<organism evidence="2 3">
    <name type="scientific">Lentihominibacter faecis</name>
    <dbReference type="NCBI Taxonomy" id="2764712"/>
    <lineage>
        <taxon>Bacteria</taxon>
        <taxon>Bacillati</taxon>
        <taxon>Bacillota</taxon>
        <taxon>Clostridia</taxon>
        <taxon>Peptostreptococcales</taxon>
        <taxon>Anaerovoracaceae</taxon>
        <taxon>Lentihominibacter</taxon>
    </lineage>
</organism>
<evidence type="ECO:0000313" key="3">
    <source>
        <dbReference type="Proteomes" id="UP000644115"/>
    </source>
</evidence>
<feature type="compositionally biased region" description="Basic residues" evidence="1">
    <location>
        <begin position="40"/>
        <end position="54"/>
    </location>
</feature>
<reference evidence="2" key="1">
    <citation type="submission" date="2020-08" db="EMBL/GenBank/DDBJ databases">
        <authorList>
            <person name="Liu C."/>
            <person name="Sun Q."/>
        </authorList>
    </citation>
    <scope>NUCLEOTIDE SEQUENCE</scope>
    <source>
        <strain evidence="2">BX16</strain>
    </source>
</reference>
<name>A0A923NC02_9FIRM</name>
<dbReference type="RefSeq" id="WP_249286208.1">
    <property type="nucleotide sequence ID" value="NZ_JACRWC010000025.1"/>
</dbReference>
<comment type="caution">
    <text evidence="2">The sequence shown here is derived from an EMBL/GenBank/DDBJ whole genome shotgun (WGS) entry which is preliminary data.</text>
</comment>
<keyword evidence="3" id="KW-1185">Reference proteome</keyword>
<dbReference type="EMBL" id="JACRWC010000025">
    <property type="protein sequence ID" value="MBC5998649.1"/>
    <property type="molecule type" value="Genomic_DNA"/>
</dbReference>
<feature type="region of interest" description="Disordered" evidence="1">
    <location>
        <begin position="1"/>
        <end position="20"/>
    </location>
</feature>
<dbReference type="Proteomes" id="UP000644115">
    <property type="component" value="Unassembled WGS sequence"/>
</dbReference>
<evidence type="ECO:0000256" key="1">
    <source>
        <dbReference type="SAM" id="MobiDB-lite"/>
    </source>
</evidence>
<gene>
    <name evidence="2" type="ORF">H8876_01250</name>
</gene>
<accession>A0A923NC02</accession>
<protein>
    <submittedName>
        <fullName evidence="2">Uncharacterized protein</fullName>
    </submittedName>
</protein>
<feature type="compositionally biased region" description="Basic and acidic residues" evidence="1">
    <location>
        <begin position="55"/>
        <end position="65"/>
    </location>
</feature>
<evidence type="ECO:0000313" key="2">
    <source>
        <dbReference type="EMBL" id="MBC5998649.1"/>
    </source>
</evidence>
<sequence length="92" mass="10160">MGKKKTGAMPTSAPKQKKKMVIDMTKVELVKAYQAPGFRTGKHMTAKDRPRKKDWKREYEKEKGSGRFSGGSSKGGSSDDRTGSFFIGQQSA</sequence>
<dbReference type="AlphaFoldDB" id="A0A923NC02"/>